<evidence type="ECO:0008006" key="4">
    <source>
        <dbReference type="Google" id="ProtNLM"/>
    </source>
</evidence>
<protein>
    <recommendedName>
        <fullName evidence="4">Cell death regulator Aven</fullName>
    </recommendedName>
</protein>
<comment type="caution">
    <text evidence="2">The sequence shown here is derived from an EMBL/GenBank/DDBJ whole genome shotgun (WGS) entry which is preliminary data.</text>
</comment>
<dbReference type="OrthoDB" id="79675at2759"/>
<proteinExistence type="predicted"/>
<feature type="region of interest" description="Disordered" evidence="1">
    <location>
        <begin position="1"/>
        <end position="86"/>
    </location>
</feature>
<dbReference type="AlphaFoldDB" id="A0A8T1VS25"/>
<keyword evidence="3" id="KW-1185">Reference proteome</keyword>
<sequence length="242" mass="25840">MGRSQVKYRAAHGRGRGRGRGDAPGGRGGASAKRQPSHLRSLGSNAYRFEEREDQDDAGDQSPQDDGGRTQFFASEQNYRAQMGAAPGEYFQSRAMKQWEEKDDAVDDQGAVGVLDLDWIASQLELVSPDVRYRMDPKYCIDLPFEPQDEDGAASEEQEVSKKARGATPAVADAASTPAPAAAPSKPAQGDAELDFLLTLSAPTSGGATPTTAMPVAAAPVPARNAAEAEQLEDWLDDVLDM</sequence>
<reference evidence="2" key="1">
    <citation type="submission" date="2021-02" db="EMBL/GenBank/DDBJ databases">
        <authorList>
            <person name="Palmer J.M."/>
        </authorList>
    </citation>
    <scope>NUCLEOTIDE SEQUENCE</scope>
    <source>
        <strain evidence="2">SCRP734</strain>
    </source>
</reference>
<dbReference type="Proteomes" id="UP000694044">
    <property type="component" value="Unassembled WGS sequence"/>
</dbReference>
<feature type="compositionally biased region" description="Low complexity" evidence="1">
    <location>
        <begin position="167"/>
        <end position="188"/>
    </location>
</feature>
<evidence type="ECO:0000256" key="1">
    <source>
        <dbReference type="SAM" id="MobiDB-lite"/>
    </source>
</evidence>
<gene>
    <name evidence="2" type="ORF">PHYPSEUDO_002929</name>
</gene>
<organism evidence="2 3">
    <name type="scientific">Phytophthora pseudosyringae</name>
    <dbReference type="NCBI Taxonomy" id="221518"/>
    <lineage>
        <taxon>Eukaryota</taxon>
        <taxon>Sar</taxon>
        <taxon>Stramenopiles</taxon>
        <taxon>Oomycota</taxon>
        <taxon>Peronosporomycetes</taxon>
        <taxon>Peronosporales</taxon>
        <taxon>Peronosporaceae</taxon>
        <taxon>Phytophthora</taxon>
    </lineage>
</organism>
<feature type="compositionally biased region" description="Acidic residues" evidence="1">
    <location>
        <begin position="147"/>
        <end position="158"/>
    </location>
</feature>
<feature type="compositionally biased region" description="Basic residues" evidence="1">
    <location>
        <begin position="9"/>
        <end position="18"/>
    </location>
</feature>
<accession>A0A8T1VS25</accession>
<evidence type="ECO:0000313" key="3">
    <source>
        <dbReference type="Proteomes" id="UP000694044"/>
    </source>
</evidence>
<dbReference type="EMBL" id="JAGDFM010000155">
    <property type="protein sequence ID" value="KAG7384145.1"/>
    <property type="molecule type" value="Genomic_DNA"/>
</dbReference>
<evidence type="ECO:0000313" key="2">
    <source>
        <dbReference type="EMBL" id="KAG7384145.1"/>
    </source>
</evidence>
<feature type="region of interest" description="Disordered" evidence="1">
    <location>
        <begin position="146"/>
        <end position="190"/>
    </location>
</feature>
<name>A0A8T1VS25_9STRA</name>